<dbReference type="Pfam" id="PF05534">
    <property type="entry name" value="HicB"/>
    <property type="match status" value="1"/>
</dbReference>
<protein>
    <submittedName>
        <fullName evidence="1">Predicted nuclease of the RNAse H fold, HicB family</fullName>
    </submittedName>
</protein>
<dbReference type="InterPro" id="IPR035069">
    <property type="entry name" value="TTHA1013/TTHA0281-like"/>
</dbReference>
<accession>A0A1X7GD72</accession>
<dbReference type="AlphaFoldDB" id="A0A1X7GD72"/>
<reference evidence="1 2" key="1">
    <citation type="submission" date="2017-04" db="EMBL/GenBank/DDBJ databases">
        <authorList>
            <person name="Afonso C.L."/>
            <person name="Miller P.J."/>
            <person name="Scott M.A."/>
            <person name="Spackman E."/>
            <person name="Goraichik I."/>
            <person name="Dimitrov K.M."/>
            <person name="Suarez D.L."/>
            <person name="Swayne D.E."/>
        </authorList>
    </citation>
    <scope>NUCLEOTIDE SEQUENCE [LARGE SCALE GENOMIC DNA]</scope>
    <source>
        <strain evidence="1 2">A2P</strain>
    </source>
</reference>
<dbReference type="InterPro" id="IPR008651">
    <property type="entry name" value="Uncharacterised_HicB"/>
</dbReference>
<evidence type="ECO:0000313" key="2">
    <source>
        <dbReference type="Proteomes" id="UP000192936"/>
    </source>
</evidence>
<dbReference type="SUPFAM" id="SSF143100">
    <property type="entry name" value="TTHA1013/TTHA0281-like"/>
    <property type="match status" value="1"/>
</dbReference>
<dbReference type="InterPro" id="IPR010985">
    <property type="entry name" value="Ribbon_hlx_hlx"/>
</dbReference>
<organism evidence="1 2">
    <name type="scientific">Azospirillum oryzae</name>
    <dbReference type="NCBI Taxonomy" id="286727"/>
    <lineage>
        <taxon>Bacteria</taxon>
        <taxon>Pseudomonadati</taxon>
        <taxon>Pseudomonadota</taxon>
        <taxon>Alphaproteobacteria</taxon>
        <taxon>Rhodospirillales</taxon>
        <taxon>Azospirillaceae</taxon>
        <taxon>Azospirillum</taxon>
    </lineage>
</organism>
<dbReference type="EMBL" id="FXAK01000007">
    <property type="protein sequence ID" value="SMF67978.1"/>
    <property type="molecule type" value="Genomic_DNA"/>
</dbReference>
<proteinExistence type="predicted"/>
<dbReference type="RefSeq" id="WP_244560729.1">
    <property type="nucleotide sequence ID" value="NZ_FXAK01000007.1"/>
</dbReference>
<gene>
    <name evidence="1" type="ORF">SAMN02982917_3638</name>
</gene>
<dbReference type="Proteomes" id="UP000192936">
    <property type="component" value="Unassembled WGS sequence"/>
</dbReference>
<dbReference type="GO" id="GO:0006355">
    <property type="term" value="P:regulation of DNA-templated transcription"/>
    <property type="evidence" value="ECO:0007669"/>
    <property type="project" value="InterPro"/>
</dbReference>
<sequence>MTMEYKGYVSGPIDFDPEDGTFSGTVAGLSDVIHFEGGSAQDLWDSFRGSIDEYLAICAEKGRTPDKPFSGKMLVRATPELHRKAALRAAAEGISLSQWVARQIDAAP</sequence>
<evidence type="ECO:0000313" key="1">
    <source>
        <dbReference type="EMBL" id="SMF67978.1"/>
    </source>
</evidence>
<name>A0A1X7GD72_9PROT</name>
<dbReference type="SUPFAM" id="SSF47598">
    <property type="entry name" value="Ribbon-helix-helix"/>
    <property type="match status" value="1"/>
</dbReference>
<dbReference type="STRING" id="286727.SAMN02982917_3638"/>